<protein>
    <submittedName>
        <fullName evidence="1">Uncharacterized protein</fullName>
    </submittedName>
</protein>
<dbReference type="EMBL" id="CM042060">
    <property type="protein sequence ID" value="KAI3677817.1"/>
    <property type="molecule type" value="Genomic_DNA"/>
</dbReference>
<evidence type="ECO:0000313" key="2">
    <source>
        <dbReference type="Proteomes" id="UP001055879"/>
    </source>
</evidence>
<reference evidence="2" key="1">
    <citation type="journal article" date="2022" name="Mol. Ecol. Resour.">
        <title>The genomes of chicory, endive, great burdock and yacon provide insights into Asteraceae palaeo-polyploidization history and plant inulin production.</title>
        <authorList>
            <person name="Fan W."/>
            <person name="Wang S."/>
            <person name="Wang H."/>
            <person name="Wang A."/>
            <person name="Jiang F."/>
            <person name="Liu H."/>
            <person name="Zhao H."/>
            <person name="Xu D."/>
            <person name="Zhang Y."/>
        </authorList>
    </citation>
    <scope>NUCLEOTIDE SEQUENCE [LARGE SCALE GENOMIC DNA]</scope>
    <source>
        <strain evidence="2">cv. Niubang</strain>
    </source>
</reference>
<reference evidence="1 2" key="2">
    <citation type="journal article" date="2022" name="Mol. Ecol. Resour.">
        <title>The genomes of chicory, endive, great burdock and yacon provide insights into Asteraceae paleo-polyploidization history and plant inulin production.</title>
        <authorList>
            <person name="Fan W."/>
            <person name="Wang S."/>
            <person name="Wang H."/>
            <person name="Wang A."/>
            <person name="Jiang F."/>
            <person name="Liu H."/>
            <person name="Zhao H."/>
            <person name="Xu D."/>
            <person name="Zhang Y."/>
        </authorList>
    </citation>
    <scope>NUCLEOTIDE SEQUENCE [LARGE SCALE GENOMIC DNA]</scope>
    <source>
        <strain evidence="2">cv. Niubang</strain>
    </source>
</reference>
<name>A0ACB8Y2S1_ARCLA</name>
<organism evidence="1 2">
    <name type="scientific">Arctium lappa</name>
    <name type="common">Greater burdock</name>
    <name type="synonym">Lappa major</name>
    <dbReference type="NCBI Taxonomy" id="4217"/>
    <lineage>
        <taxon>Eukaryota</taxon>
        <taxon>Viridiplantae</taxon>
        <taxon>Streptophyta</taxon>
        <taxon>Embryophyta</taxon>
        <taxon>Tracheophyta</taxon>
        <taxon>Spermatophyta</taxon>
        <taxon>Magnoliopsida</taxon>
        <taxon>eudicotyledons</taxon>
        <taxon>Gunneridae</taxon>
        <taxon>Pentapetalae</taxon>
        <taxon>asterids</taxon>
        <taxon>campanulids</taxon>
        <taxon>Asterales</taxon>
        <taxon>Asteraceae</taxon>
        <taxon>Carduoideae</taxon>
        <taxon>Cardueae</taxon>
        <taxon>Arctiinae</taxon>
        <taxon>Arctium</taxon>
    </lineage>
</organism>
<evidence type="ECO:0000313" key="1">
    <source>
        <dbReference type="EMBL" id="KAI3677817.1"/>
    </source>
</evidence>
<accession>A0ACB8Y2S1</accession>
<sequence>MSKRQRVEGLSAREDQSQEDAVDKEKSTDNVQDCSIQDLVNVMIENADLSSMPNVLNISEHNIENNMQIIVYVDPDVSARAQEIEDSEAANDMRSFFANFIEINSYDDEDVRFEKIFQVKEEECDDLIIISDTEDDSVY</sequence>
<dbReference type="Proteomes" id="UP001055879">
    <property type="component" value="Linkage Group LG14"/>
</dbReference>
<gene>
    <name evidence="1" type="ORF">L6452_37087</name>
</gene>
<keyword evidence="2" id="KW-1185">Reference proteome</keyword>
<proteinExistence type="predicted"/>
<comment type="caution">
    <text evidence="1">The sequence shown here is derived from an EMBL/GenBank/DDBJ whole genome shotgun (WGS) entry which is preliminary data.</text>
</comment>